<evidence type="ECO:0000313" key="2">
    <source>
        <dbReference type="EMBL" id="AGL62341.1"/>
    </source>
</evidence>
<dbReference type="SUPFAM" id="SSF110296">
    <property type="entry name" value="Oligoxyloglucan reducing end-specific cellobiohydrolase"/>
    <property type="match status" value="1"/>
</dbReference>
<protein>
    <recommendedName>
        <fullName evidence="4">Photosynthesis system II assembly factor Ycf48/Hcf136-like domain-containing protein</fullName>
    </recommendedName>
</protein>
<dbReference type="Proteomes" id="UP000013893">
    <property type="component" value="Chromosome"/>
</dbReference>
<evidence type="ECO:0000256" key="1">
    <source>
        <dbReference type="SAM" id="Phobius"/>
    </source>
</evidence>
<sequence length="542" mass="56956">MEGSFEMIRVANPFVGMFIHTKRVGQLMLLCVSIALCSGTVAFATPDYYVLRQATVAGGISSTWDGVASSGDGTKLAVIMYDGYIHTSTDSGATWTQQGSSGSRSWRTISSSTDGAKLAAAAYGGYIYTSTDSGVTWVEQTAAGMRSWRTLASSADGTKLIAADYGGYIYTSTDSGATWTEHTDAGSQVWWSVASNADGTVLGAAAINDYVYISTDAGATWTQQTDNGLNMWSSLAMSADGNTITASVYQGGIFTSSDRAATWVNRSSTTGPKNWWYVTVNSDGTKQIALDTGGYMYTSNDSGATWTQQTANDMRYWNAAAMTSDGSKVILSEEIGNIYLAATQGSITTNFDIGMLPSSGNVQSTIANTKLSVTSSTCYTIDSGSVTPVGTLGLVVPDAGVSLLGGVAFSINCMVPGGVAPFTITMGSYIQDESSLHIYKKNPVDNNLVDITSSVIVKNAVINGKPVTTVEYSLMDGGAFDQDGVKNGIIVDPIYFGVASTLAATGGNTQRILMIGCSMVLLGVILPATIFLYRGRRIHAAK</sequence>
<dbReference type="Gene3D" id="2.130.10.10">
    <property type="entry name" value="YVTN repeat-like/Quinoprotein amine dehydrogenase"/>
    <property type="match status" value="2"/>
</dbReference>
<name>R4PYN4_9BACT</name>
<dbReference type="EMBL" id="CP005957">
    <property type="protein sequence ID" value="AGL62341.1"/>
    <property type="molecule type" value="Genomic_DNA"/>
</dbReference>
<proteinExistence type="predicted"/>
<dbReference type="HOGENOM" id="CLU_521464_0_0_0"/>
<dbReference type="InterPro" id="IPR015943">
    <property type="entry name" value="WD40/YVTN_repeat-like_dom_sf"/>
</dbReference>
<keyword evidence="3" id="KW-1185">Reference proteome</keyword>
<keyword evidence="1" id="KW-0812">Transmembrane</keyword>
<organism evidence="2 3">
    <name type="scientific">Candidatus Saccharimonas aalborgensis</name>
    <dbReference type="NCBI Taxonomy" id="1332188"/>
    <lineage>
        <taxon>Bacteria</taxon>
        <taxon>Candidatus Saccharimonadota</taxon>
        <taxon>Candidatus Saccharimonadia</taxon>
        <taxon>Candidatus Saccharimonadales</taxon>
        <taxon>Candidatus Saccharimonadaceae</taxon>
        <taxon>Candidatus Saccharimonas</taxon>
    </lineage>
</organism>
<feature type="transmembrane region" description="Helical" evidence="1">
    <location>
        <begin position="512"/>
        <end position="533"/>
    </location>
</feature>
<evidence type="ECO:0008006" key="4">
    <source>
        <dbReference type="Google" id="ProtNLM"/>
    </source>
</evidence>
<accession>R4PYN4</accession>
<reference evidence="2 3" key="1">
    <citation type="journal article" date="2013" name="Nat. Biotechnol.">
        <title>Genome sequences of rare, uncultured bacteria obtained by differential coverage binning of multiple metagenomes.</title>
        <authorList>
            <person name="Albertsen M."/>
            <person name="Hugenholtz P."/>
            <person name="Skarshewski A."/>
            <person name="Nielsen K.L."/>
            <person name="Tyson G.W."/>
            <person name="Nielsen P.H."/>
        </authorList>
    </citation>
    <scope>NUCLEOTIDE SEQUENCE [LARGE SCALE GENOMIC DNA]</scope>
    <source>
        <strain evidence="2">TM71</strain>
    </source>
</reference>
<dbReference type="AlphaFoldDB" id="R4PYN4"/>
<dbReference type="CDD" id="cd15482">
    <property type="entry name" value="Sialidase_non-viral"/>
    <property type="match status" value="1"/>
</dbReference>
<evidence type="ECO:0000313" key="3">
    <source>
        <dbReference type="Proteomes" id="UP000013893"/>
    </source>
</evidence>
<keyword evidence="1" id="KW-1133">Transmembrane helix</keyword>
<dbReference type="NCBIfam" id="NF041766">
    <property type="entry name" value="choice_anch_U"/>
    <property type="match status" value="1"/>
</dbReference>
<gene>
    <name evidence="2" type="ORF">L336_0638</name>
</gene>
<keyword evidence="1" id="KW-0472">Membrane</keyword>
<dbReference type="KEGG" id="saal:L336_0638"/>
<dbReference type="InterPro" id="IPR053784">
    <property type="entry name" value="Choice_anch_U_dom"/>
</dbReference>